<protein>
    <submittedName>
        <fullName evidence="1">Transposase</fullName>
    </submittedName>
</protein>
<accession>A0ABD5SVV7</accession>
<gene>
    <name evidence="1" type="ORF">ACFQE6_31265</name>
</gene>
<dbReference type="AlphaFoldDB" id="A0ABD5SVV7"/>
<sequence length="73" mass="7438">MSPIRNTLADLTAERFRAAVLLGLVSIPFTVALSWESAPSSVSGTAVLAAGLLAGLHYGDRSAENGDVGPIEG</sequence>
<comment type="caution">
    <text evidence="1">The sequence shown here is derived from an EMBL/GenBank/DDBJ whole genome shotgun (WGS) entry which is preliminary data.</text>
</comment>
<evidence type="ECO:0000313" key="1">
    <source>
        <dbReference type="EMBL" id="MFC6769348.1"/>
    </source>
</evidence>
<keyword evidence="2" id="KW-1185">Reference proteome</keyword>
<dbReference type="EMBL" id="JBHSWV010000731">
    <property type="protein sequence ID" value="MFC6769348.1"/>
    <property type="molecule type" value="Genomic_DNA"/>
</dbReference>
<name>A0ABD5SVV7_9EURY</name>
<reference evidence="1 2" key="1">
    <citation type="journal article" date="2019" name="Int. J. Syst. Evol. Microbiol.">
        <title>The Global Catalogue of Microorganisms (GCM) 10K type strain sequencing project: providing services to taxonomists for standard genome sequencing and annotation.</title>
        <authorList>
            <consortium name="The Broad Institute Genomics Platform"/>
            <consortium name="The Broad Institute Genome Sequencing Center for Infectious Disease"/>
            <person name="Wu L."/>
            <person name="Ma J."/>
        </authorList>
    </citation>
    <scope>NUCLEOTIDE SEQUENCE [LARGE SCALE GENOMIC DNA]</scope>
    <source>
        <strain evidence="1 2">LMG 29247</strain>
    </source>
</reference>
<dbReference type="Proteomes" id="UP001596383">
    <property type="component" value="Unassembled WGS sequence"/>
</dbReference>
<proteinExistence type="predicted"/>
<evidence type="ECO:0000313" key="2">
    <source>
        <dbReference type="Proteomes" id="UP001596383"/>
    </source>
</evidence>
<organism evidence="1 2">
    <name type="scientific">Natrinema soli</name>
    <dbReference type="NCBI Taxonomy" id="1930624"/>
    <lineage>
        <taxon>Archaea</taxon>
        <taxon>Methanobacteriati</taxon>
        <taxon>Methanobacteriota</taxon>
        <taxon>Stenosarchaea group</taxon>
        <taxon>Halobacteria</taxon>
        <taxon>Halobacteriales</taxon>
        <taxon>Natrialbaceae</taxon>
        <taxon>Natrinema</taxon>
    </lineage>
</organism>
<feature type="non-terminal residue" evidence="1">
    <location>
        <position position="73"/>
    </location>
</feature>